<dbReference type="EMBL" id="NKLP01000046">
    <property type="protein sequence ID" value="TDN33079.1"/>
    <property type="molecule type" value="Genomic_DNA"/>
</dbReference>
<dbReference type="RefSeq" id="WP_060462883.1">
    <property type="nucleotide sequence ID" value="NZ_CP083390.1"/>
</dbReference>
<comment type="caution">
    <text evidence="2">The sequence shown here is derived from an EMBL/GenBank/DDBJ whole genome shotgun (WGS) entry which is preliminary data.</text>
</comment>
<dbReference type="EMBL" id="JBETVU010000007">
    <property type="protein sequence ID" value="MES5148470.1"/>
    <property type="molecule type" value="Genomic_DNA"/>
</dbReference>
<reference evidence="2 3" key="1">
    <citation type="submission" date="2017-06" db="EMBL/GenBank/DDBJ databases">
        <authorList>
            <person name="Swanenburg J."/>
            <person name="Kort R."/>
        </authorList>
    </citation>
    <scope>NUCLEOTIDE SEQUENCE [LARGE SCALE GENOMIC DNA]</scope>
    <source>
        <strain evidence="2 3">RL05</strain>
    </source>
</reference>
<accession>A0A135ZAY4</accession>
<gene>
    <name evidence="1" type="ORF">ABVC42_00655</name>
    <name evidence="2" type="ORF">CEE75_03125</name>
</gene>
<organism evidence="2 3">
    <name type="scientific">Lactobacillus crispatus</name>
    <dbReference type="NCBI Taxonomy" id="47770"/>
    <lineage>
        <taxon>Bacteria</taxon>
        <taxon>Bacillati</taxon>
        <taxon>Bacillota</taxon>
        <taxon>Bacilli</taxon>
        <taxon>Lactobacillales</taxon>
        <taxon>Lactobacillaceae</taxon>
        <taxon>Lactobacillus</taxon>
    </lineage>
</organism>
<dbReference type="Proteomes" id="UP000295195">
    <property type="component" value="Unassembled WGS sequence"/>
</dbReference>
<reference evidence="1" key="2">
    <citation type="submission" date="2024-06" db="EMBL/GenBank/DDBJ databases">
        <title>Vaginal Lactobacillus fatty acid response mechanisms reveal a metabolite-targeted strategy for bacterial vaginosis treatment.</title>
        <authorList>
            <person name="Zhu M."/>
            <person name="Blainey P.C."/>
            <person name="Bloom S.M."/>
            <person name="Kwon D.S."/>
        </authorList>
    </citation>
    <scope>NUCLEOTIDE SEQUENCE</scope>
    <source>
        <strain evidence="1">194_F1_1</strain>
    </source>
</reference>
<protein>
    <submittedName>
        <fullName evidence="2">Uncharacterized protein</fullName>
    </submittedName>
</protein>
<keyword evidence="4" id="KW-1185">Reference proteome</keyword>
<evidence type="ECO:0000313" key="1">
    <source>
        <dbReference type="EMBL" id="MES5148470.1"/>
    </source>
</evidence>
<evidence type="ECO:0000313" key="2">
    <source>
        <dbReference type="EMBL" id="TDN33079.1"/>
    </source>
</evidence>
<name>A0A135ZAY4_9LACO</name>
<evidence type="ECO:0000313" key="4">
    <source>
        <dbReference type="Proteomes" id="UP001434419"/>
    </source>
</evidence>
<dbReference type="Proteomes" id="UP001434419">
    <property type="component" value="Unassembled WGS sequence"/>
</dbReference>
<sequence>MTQNLYNEIVNFPNKELNDFNFVGLLIFLNQSHGKCKDIININTEDEKQGYLDTFSRATIAFSKKFNKPFWVNMVSYLKKESKKNHEKKEIGINDTIYRRLVNIKAGTNDEFLAFSDKLQDLADLISQYEEVSDTQSYTIMANYGNGKICYLSDGSFQQQAKGMLSFAKSGNVEMKIPYNVLRWNLEYYPREVPAKIFENDYPIGNVSIFKDAKITHCYSEVDPKTFRFEKDLVNMSDILVAQDFKDVIMFVETKNDWYLALPTKSQIERHIASLYFGVNAFNKNVFDGEINISELDDKLAHLIGMAKNADPSNAIFNENALGLKDDLLKQQPATELGSEKIRILEQMKTDMFTDDLDKLSHLQDSGVITKYLVLGSHARGIQYGMSSTNINDFYHMFANILLMLAYIYPTSQRSLWLKFGTTMSNINNNSFDLIQKQLKISSLE</sequence>
<dbReference type="AlphaFoldDB" id="A0A135ZAY4"/>
<proteinExistence type="predicted"/>
<evidence type="ECO:0000313" key="3">
    <source>
        <dbReference type="Proteomes" id="UP000295195"/>
    </source>
</evidence>